<dbReference type="EMBL" id="CAEZYH010000125">
    <property type="protein sequence ID" value="CAB4732888.1"/>
    <property type="molecule type" value="Genomic_DNA"/>
</dbReference>
<accession>A0A6J6SDZ8</accession>
<sequence>MASVDGACETDAGELSLEQAVKPTRPSKATDEIKSGWRCIFIFPLCHIAMHSYVSPSAMTQLVAGWKCFRFFQLQ</sequence>
<gene>
    <name evidence="1" type="ORF">UFOPK2658_01795</name>
</gene>
<dbReference type="AlphaFoldDB" id="A0A6J6SDZ8"/>
<reference evidence="1" key="1">
    <citation type="submission" date="2020-05" db="EMBL/GenBank/DDBJ databases">
        <authorList>
            <person name="Chiriac C."/>
            <person name="Salcher M."/>
            <person name="Ghai R."/>
            <person name="Kavagutti S V."/>
        </authorList>
    </citation>
    <scope>NUCLEOTIDE SEQUENCE</scope>
</reference>
<protein>
    <submittedName>
        <fullName evidence="1">Unannotated protein</fullName>
    </submittedName>
</protein>
<evidence type="ECO:0000313" key="1">
    <source>
        <dbReference type="EMBL" id="CAB4732888.1"/>
    </source>
</evidence>
<organism evidence="1">
    <name type="scientific">freshwater metagenome</name>
    <dbReference type="NCBI Taxonomy" id="449393"/>
    <lineage>
        <taxon>unclassified sequences</taxon>
        <taxon>metagenomes</taxon>
        <taxon>ecological metagenomes</taxon>
    </lineage>
</organism>
<name>A0A6J6SDZ8_9ZZZZ</name>
<proteinExistence type="predicted"/>